<comment type="caution">
    <text evidence="1">The sequence shown here is derived from an EMBL/GenBank/DDBJ whole genome shotgun (WGS) entry which is preliminary data.</text>
</comment>
<evidence type="ECO:0000313" key="1">
    <source>
        <dbReference type="EMBL" id="TCO13880.1"/>
    </source>
</evidence>
<dbReference type="InterPro" id="IPR042099">
    <property type="entry name" value="ANL_N_sf"/>
</dbReference>
<sequence>MSTLRQLADVAVAFPRSRKLLSHDGWSREQLREHQRARLAELVRHAKAHSPFYRKLYADLDGEVTLDQLPVIDKATLMDHFDEIVTDQRLRLADLETHLAGLTTDALYLGVYRVVATAGSTGRRGVFVADREEWRTFLAGLLRVNEYMGLRPHLPRRRVATVAAASSVHVTYRMSRSLDFGAHRVLRLDATAPIEDLVGRLNAFRPEFLYSYPSVLGLLATERAAGRLRIDPTTIVSSGETHTDETVRAVRAVWDVPWYQIYGTTEVPMLGAHCSEHTGVHLFEDLAIVEVVDGNNRPVPAGQRGQRVLVTNLVNRTQPLIRYVVTDLATAAAQPCPCGRPFAVLSSLDGRSDDVLHLPTAGGGDVAVHPLALRSAMATVADLSQYRILHERTRLTVSATLRADAAPELAVAAITDRLSAKLAALGVEGIKLDVRLVPRIEDGRDAAGKFRIIESRP</sequence>
<keyword evidence="2" id="KW-1185">Reference proteome</keyword>
<organism evidence="1 2">
    <name type="scientific">Kribbella steppae</name>
    <dbReference type="NCBI Taxonomy" id="2512223"/>
    <lineage>
        <taxon>Bacteria</taxon>
        <taxon>Bacillati</taxon>
        <taxon>Actinomycetota</taxon>
        <taxon>Actinomycetes</taxon>
        <taxon>Propionibacteriales</taxon>
        <taxon>Kribbellaceae</taxon>
        <taxon>Kribbella</taxon>
    </lineage>
</organism>
<dbReference type="PANTHER" id="PTHR36932">
    <property type="entry name" value="CAPSULAR POLYSACCHARIDE BIOSYNTHESIS PROTEIN"/>
    <property type="match status" value="1"/>
</dbReference>
<dbReference type="InterPro" id="IPR053158">
    <property type="entry name" value="CapK_Type1_Caps_Biosynth"/>
</dbReference>
<name>A0A4R2GTP2_9ACTN</name>
<dbReference type="PANTHER" id="PTHR36932:SF1">
    <property type="entry name" value="CAPSULAR POLYSACCHARIDE BIOSYNTHESIS PROTEIN"/>
    <property type="match status" value="1"/>
</dbReference>
<dbReference type="SUPFAM" id="SSF56801">
    <property type="entry name" value="Acetyl-CoA synthetase-like"/>
    <property type="match status" value="1"/>
</dbReference>
<dbReference type="Gene3D" id="3.40.50.12780">
    <property type="entry name" value="N-terminal domain of ligase-like"/>
    <property type="match status" value="1"/>
</dbReference>
<reference evidence="1 2" key="1">
    <citation type="journal article" date="2015" name="Stand. Genomic Sci.">
        <title>Genomic Encyclopedia of Bacterial and Archaeal Type Strains, Phase III: the genomes of soil and plant-associated and newly described type strains.</title>
        <authorList>
            <person name="Whitman W.B."/>
            <person name="Woyke T."/>
            <person name="Klenk H.P."/>
            <person name="Zhou Y."/>
            <person name="Lilburn T.G."/>
            <person name="Beck B.J."/>
            <person name="De Vos P."/>
            <person name="Vandamme P."/>
            <person name="Eisen J.A."/>
            <person name="Garrity G."/>
            <person name="Hugenholtz P."/>
            <person name="Kyrpides N.C."/>
        </authorList>
    </citation>
    <scope>NUCLEOTIDE SEQUENCE [LARGE SCALE GENOMIC DNA]</scope>
    <source>
        <strain evidence="1 2">VKM Ac-2572</strain>
    </source>
</reference>
<gene>
    <name evidence="1" type="ORF">EV652_12540</name>
</gene>
<dbReference type="AlphaFoldDB" id="A0A4R2GTP2"/>
<proteinExistence type="predicted"/>
<accession>A0A4R2GTP2</accession>
<evidence type="ECO:0000313" key="2">
    <source>
        <dbReference type="Proteomes" id="UP000294508"/>
    </source>
</evidence>
<dbReference type="OrthoDB" id="580775at2"/>
<dbReference type="Proteomes" id="UP000294508">
    <property type="component" value="Unassembled WGS sequence"/>
</dbReference>
<dbReference type="EMBL" id="SLWN01000025">
    <property type="protein sequence ID" value="TCO13880.1"/>
    <property type="molecule type" value="Genomic_DNA"/>
</dbReference>
<protein>
    <submittedName>
        <fullName evidence="1">Putative adenylate-forming enzyme</fullName>
    </submittedName>
</protein>
<dbReference type="RefSeq" id="WP_132216618.1">
    <property type="nucleotide sequence ID" value="NZ_SLWN01000025.1"/>
</dbReference>